<feature type="compositionally biased region" description="Low complexity" evidence="1">
    <location>
        <begin position="210"/>
        <end position="220"/>
    </location>
</feature>
<dbReference type="STRING" id="310780.SAMN05216267_1005222"/>
<feature type="compositionally biased region" description="Low complexity" evidence="1">
    <location>
        <begin position="32"/>
        <end position="43"/>
    </location>
</feature>
<evidence type="ECO:0000313" key="3">
    <source>
        <dbReference type="Proteomes" id="UP000181951"/>
    </source>
</evidence>
<dbReference type="AlphaFoldDB" id="A0A1H8GQJ2"/>
<organism evidence="2 3">
    <name type="scientific">Actinacidiphila rubida</name>
    <dbReference type="NCBI Taxonomy" id="310780"/>
    <lineage>
        <taxon>Bacteria</taxon>
        <taxon>Bacillati</taxon>
        <taxon>Actinomycetota</taxon>
        <taxon>Actinomycetes</taxon>
        <taxon>Kitasatosporales</taxon>
        <taxon>Streptomycetaceae</taxon>
        <taxon>Actinacidiphila</taxon>
    </lineage>
</organism>
<evidence type="ECO:0000256" key="1">
    <source>
        <dbReference type="SAM" id="MobiDB-lite"/>
    </source>
</evidence>
<sequence>MTPTTPAAGTDPAFFSGIVPPQPDAPGTSGNAPEAAGDAVPAALRGSAGRKPEPAAVDEPAEAAAAADRDETADDAEAVEDADAEDAAADEVDAEEDAEEDVDDGKPVFEASDRRAAIIADRHGVTFTLDGETAEFGWDEIGAVEVDSPRFGKRFGVTVYTSARRWFQCDVEAPSRSTLKQWSAELDAVLDVRFDDEKPEAAEEPDEPSAEAAEAGSEEQAGPEDETSEAKAGEKSDEEAETTPDAKSDEKSETKDSASADA</sequence>
<feature type="compositionally biased region" description="Basic and acidic residues" evidence="1">
    <location>
        <begin position="244"/>
        <end position="262"/>
    </location>
</feature>
<dbReference type="EMBL" id="FODD01000005">
    <property type="protein sequence ID" value="SEN46075.1"/>
    <property type="molecule type" value="Genomic_DNA"/>
</dbReference>
<name>A0A1H8GQJ2_9ACTN</name>
<dbReference type="Proteomes" id="UP000181951">
    <property type="component" value="Unassembled WGS sequence"/>
</dbReference>
<feature type="region of interest" description="Disordered" evidence="1">
    <location>
        <begin position="191"/>
        <end position="262"/>
    </location>
</feature>
<feature type="compositionally biased region" description="Acidic residues" evidence="1">
    <location>
        <begin position="71"/>
        <end position="103"/>
    </location>
</feature>
<feature type="compositionally biased region" description="Low complexity" evidence="1">
    <location>
        <begin position="54"/>
        <end position="66"/>
    </location>
</feature>
<proteinExistence type="predicted"/>
<feature type="region of interest" description="Disordered" evidence="1">
    <location>
        <begin position="1"/>
        <end position="111"/>
    </location>
</feature>
<gene>
    <name evidence="2" type="ORF">SAMN05216267_1005222</name>
</gene>
<feature type="compositionally biased region" description="Low complexity" evidence="1">
    <location>
        <begin position="1"/>
        <end position="13"/>
    </location>
</feature>
<protein>
    <submittedName>
        <fullName evidence="2">Uncharacterized protein</fullName>
    </submittedName>
</protein>
<feature type="compositionally biased region" description="Basic and acidic residues" evidence="1">
    <location>
        <begin position="191"/>
        <end position="201"/>
    </location>
</feature>
<accession>A0A1H8GQJ2</accession>
<keyword evidence="3" id="KW-1185">Reference proteome</keyword>
<evidence type="ECO:0000313" key="2">
    <source>
        <dbReference type="EMBL" id="SEN46075.1"/>
    </source>
</evidence>
<reference evidence="2 3" key="1">
    <citation type="submission" date="2016-10" db="EMBL/GenBank/DDBJ databases">
        <authorList>
            <person name="de Groot N.N."/>
        </authorList>
    </citation>
    <scope>NUCLEOTIDE SEQUENCE [LARGE SCALE GENOMIC DNA]</scope>
    <source>
        <strain evidence="2 3">CGMCC 4.2026</strain>
    </source>
</reference>